<dbReference type="AlphaFoldDB" id="A0A0G1IYS7"/>
<reference evidence="2 3" key="1">
    <citation type="journal article" date="2015" name="Nature">
        <title>rRNA introns, odd ribosomes, and small enigmatic genomes across a large radiation of phyla.</title>
        <authorList>
            <person name="Brown C.T."/>
            <person name="Hug L.A."/>
            <person name="Thomas B.C."/>
            <person name="Sharon I."/>
            <person name="Castelle C.J."/>
            <person name="Singh A."/>
            <person name="Wilkins M.J."/>
            <person name="Williams K.H."/>
            <person name="Banfield J.F."/>
        </authorList>
    </citation>
    <scope>NUCLEOTIDE SEQUENCE [LARGE SCALE GENOMIC DNA]</scope>
</reference>
<dbReference type="Proteomes" id="UP000034617">
    <property type="component" value="Unassembled WGS sequence"/>
</dbReference>
<feature type="non-terminal residue" evidence="2">
    <location>
        <position position="1"/>
    </location>
</feature>
<feature type="transmembrane region" description="Helical" evidence="1">
    <location>
        <begin position="152"/>
        <end position="172"/>
    </location>
</feature>
<dbReference type="EMBL" id="LCHM01000033">
    <property type="protein sequence ID" value="KKT36987.1"/>
    <property type="molecule type" value="Genomic_DNA"/>
</dbReference>
<name>A0A0G1IYS7_9BACT</name>
<feature type="transmembrane region" description="Helical" evidence="1">
    <location>
        <begin position="69"/>
        <end position="87"/>
    </location>
</feature>
<comment type="caution">
    <text evidence="2">The sequence shown here is derived from an EMBL/GenBank/DDBJ whole genome shotgun (WGS) entry which is preliminary data.</text>
</comment>
<accession>A0A0G1IYS7</accession>
<keyword evidence="1" id="KW-0812">Transmembrane</keyword>
<keyword evidence="1" id="KW-1133">Transmembrane helix</keyword>
<feature type="transmembrane region" description="Helical" evidence="1">
    <location>
        <begin position="117"/>
        <end position="146"/>
    </location>
</feature>
<sequence length="427" mass="49498">WRFSQFLDPYNTIKDRIIFGDHMVLTLPLLGPLFYLWDDVRMLLVIQAIAVAVSAIPIYLIALKRTRSIISAWTVTILYSLFYGIQFGVFFDFHPILLGVSLLAFLAWSLEYGKKKLFVLFFILCLLTQENMGLAVACVGIIYFFRKEYRKISLGMIALGLLYGFAAMKISAQFSPIGYQYMPKIPTNIPDFFIQLFDSEEKRLTWLYSYSWFSFLPLFSPGSIVAVVTDLSQYYATGESFSRMWSPFMHHRAILSVFLTLGLLDVLSVLSRWKRISSIVCCVLLIGSFTCQYKFHFALNKLTKAEYWKEEPWMNDTRALISLVPKNGSVATQQNLVPHLSHRKEIYLVYPRQHDIKEMPCGQSLCWWLDFPGKPDYLVVDTRPNQWLTQILEINENWLSAISNMEKVGKITLEKQVGNAKMYRIEK</sequence>
<gene>
    <name evidence="2" type="ORF">UW22_C0033G0001</name>
</gene>
<dbReference type="InterPro" id="IPR018650">
    <property type="entry name" value="STSV1_Orf64"/>
</dbReference>
<organism evidence="2 3">
    <name type="scientific">Candidatus Gottesmanbacteria bacterium GW2011_GWB1_44_11c</name>
    <dbReference type="NCBI Taxonomy" id="1618447"/>
    <lineage>
        <taxon>Bacteria</taxon>
        <taxon>Candidatus Gottesmaniibacteriota</taxon>
    </lineage>
</organism>
<feature type="transmembrane region" description="Helical" evidence="1">
    <location>
        <begin position="253"/>
        <end position="270"/>
    </location>
</feature>
<dbReference type="Pfam" id="PF09852">
    <property type="entry name" value="DUF2079"/>
    <property type="match status" value="1"/>
</dbReference>
<protein>
    <submittedName>
        <fullName evidence="2">Putative membrane protein</fullName>
    </submittedName>
</protein>
<keyword evidence="1" id="KW-0472">Membrane</keyword>
<feature type="transmembrane region" description="Helical" evidence="1">
    <location>
        <begin position="43"/>
        <end position="62"/>
    </location>
</feature>
<feature type="transmembrane region" description="Helical" evidence="1">
    <location>
        <begin position="276"/>
        <end position="295"/>
    </location>
</feature>
<evidence type="ECO:0000313" key="3">
    <source>
        <dbReference type="Proteomes" id="UP000034617"/>
    </source>
</evidence>
<feature type="transmembrane region" description="Helical" evidence="1">
    <location>
        <begin position="93"/>
        <end position="110"/>
    </location>
</feature>
<proteinExistence type="predicted"/>
<evidence type="ECO:0000256" key="1">
    <source>
        <dbReference type="SAM" id="Phobius"/>
    </source>
</evidence>
<evidence type="ECO:0000313" key="2">
    <source>
        <dbReference type="EMBL" id="KKT36987.1"/>
    </source>
</evidence>